<comment type="caution">
    <text evidence="8">The sequence shown here is derived from an EMBL/GenBank/DDBJ whole genome shotgun (WGS) entry which is preliminary data.</text>
</comment>
<dbReference type="InterPro" id="IPR007444">
    <property type="entry name" value="Glucan_biosyn_MdoG_C"/>
</dbReference>
<dbReference type="RefSeq" id="WP_027312848.1">
    <property type="nucleotide sequence ID" value="NZ_JAUESS010000013.1"/>
</dbReference>
<comment type="subcellular location">
    <subcellularLocation>
        <location evidence="1 6">Periplasm</location>
    </subcellularLocation>
</comment>
<dbReference type="Proteomes" id="UP001589628">
    <property type="component" value="Unassembled WGS sequence"/>
</dbReference>
<protein>
    <recommendedName>
        <fullName evidence="6">Glucans biosynthesis protein G</fullName>
    </recommendedName>
</protein>
<dbReference type="SUPFAM" id="SSF74650">
    <property type="entry name" value="Galactose mutarotase-like"/>
    <property type="match status" value="1"/>
</dbReference>
<evidence type="ECO:0000256" key="1">
    <source>
        <dbReference type="ARBA" id="ARBA00004418"/>
    </source>
</evidence>
<dbReference type="InterPro" id="IPR013783">
    <property type="entry name" value="Ig-like_fold"/>
</dbReference>
<dbReference type="InterPro" id="IPR014756">
    <property type="entry name" value="Ig_E-set"/>
</dbReference>
<evidence type="ECO:0000259" key="7">
    <source>
        <dbReference type="Pfam" id="PF04349"/>
    </source>
</evidence>
<keyword evidence="5 6" id="KW-0574">Periplasm</keyword>
<name>A0ABV5ZHG7_9GAMM</name>
<dbReference type="InterPro" id="IPR014438">
    <property type="entry name" value="Glucan_biosyn_MdoG/MdoD"/>
</dbReference>
<keyword evidence="9" id="KW-1185">Reference proteome</keyword>
<feature type="chain" id="PRO_5044937715" description="Glucans biosynthesis protein G" evidence="6">
    <location>
        <begin position="32"/>
        <end position="525"/>
    </location>
</feature>
<sequence length="525" mass="58784" precursor="true">MWRNAVNKASWRAWVLAGLMAPALAVNPVVAAPKAGIKEATNYAISGKFNRDTVADLARKLAQQPYQPLDASLPEQLEGLNYDQYRDIRFNSASSIWAGEELPFQMQLFHRGFYFKDPVEVAIIDNGEAKHLAYSPNLFSTGQVMQQPLPNEDIGFAGFRLHNPLNRADYFDELAVFQGASYFRSLGRNQAYGLSARGLAIKTADPEGEEFPAFRAFWIEKPTKESNSVVVYALLDSPSTTGSYRFTIRPGTNTVMDVEATLFPRVELKKIGLAPGTSMFMFSANGRERADDFRPQVHDSDGLLMLNGRGERLWRPLANPKDLQISAFMDNAPLGFGLMQRNRDFNSYQDLEARYERRPSLWVEPVGNWGKGAVVLVEIPTNSEVHDNIVAFWSPSEAIPAGSEYSFAYRLVWGQGPLVSPGEGRVEATRSGRAEISGPTPKRLFVIDYVFPNPLPGITPQRPEAQVKNSAGEVSNVVIVENPETGGYRVSFQLDPQDQKLIELRLDLKFSDGRKAESWMYRWTR</sequence>
<evidence type="ECO:0000313" key="8">
    <source>
        <dbReference type="EMBL" id="MFB9887959.1"/>
    </source>
</evidence>
<dbReference type="HAMAP" id="MF_01069">
    <property type="entry name" value="MdoG_OpgG"/>
    <property type="match status" value="1"/>
</dbReference>
<evidence type="ECO:0000256" key="3">
    <source>
        <dbReference type="ARBA" id="ARBA00009284"/>
    </source>
</evidence>
<dbReference type="InterPro" id="IPR023704">
    <property type="entry name" value="MdoG_OpgG"/>
</dbReference>
<evidence type="ECO:0000256" key="5">
    <source>
        <dbReference type="ARBA" id="ARBA00022764"/>
    </source>
</evidence>
<evidence type="ECO:0000256" key="2">
    <source>
        <dbReference type="ARBA" id="ARBA00005001"/>
    </source>
</evidence>
<evidence type="ECO:0000313" key="9">
    <source>
        <dbReference type="Proteomes" id="UP001589628"/>
    </source>
</evidence>
<dbReference type="PIRSF" id="PIRSF006281">
    <property type="entry name" value="MdoG"/>
    <property type="match status" value="1"/>
</dbReference>
<accession>A0ABV5ZHG7</accession>
<proteinExistence type="inferred from homology"/>
<keyword evidence="4 6" id="KW-0732">Signal</keyword>
<comment type="similarity">
    <text evidence="3 6">Belongs to the OpgD/OpgG family.</text>
</comment>
<evidence type="ECO:0000256" key="6">
    <source>
        <dbReference type="HAMAP-Rule" id="MF_01069"/>
    </source>
</evidence>
<evidence type="ECO:0000256" key="4">
    <source>
        <dbReference type="ARBA" id="ARBA00022729"/>
    </source>
</evidence>
<feature type="signal peptide" evidence="6">
    <location>
        <begin position="1"/>
        <end position="31"/>
    </location>
</feature>
<dbReference type="Pfam" id="PF04349">
    <property type="entry name" value="MdoG"/>
    <property type="match status" value="1"/>
</dbReference>
<dbReference type="PANTHER" id="PTHR30504:SF2">
    <property type="entry name" value="GLUCANS BIOSYNTHESIS PROTEIN G"/>
    <property type="match status" value="1"/>
</dbReference>
<dbReference type="SUPFAM" id="SSF81296">
    <property type="entry name" value="E set domains"/>
    <property type="match status" value="1"/>
</dbReference>
<comment type="function">
    <text evidence="6">Involved in the biosynthesis of osmoregulated periplasmic glucans (OPGs).</text>
</comment>
<gene>
    <name evidence="6" type="primary">opgG</name>
    <name evidence="8" type="ORF">ACFFLH_16205</name>
</gene>
<comment type="pathway">
    <text evidence="2 6">Glycan metabolism; osmoregulated periplasmic glucan (OPG) biosynthesis.</text>
</comment>
<dbReference type="EMBL" id="JBHLZN010000007">
    <property type="protein sequence ID" value="MFB9887959.1"/>
    <property type="molecule type" value="Genomic_DNA"/>
</dbReference>
<reference evidence="8 9" key="1">
    <citation type="submission" date="2024-09" db="EMBL/GenBank/DDBJ databases">
        <authorList>
            <person name="Sun Q."/>
            <person name="Mori K."/>
        </authorList>
    </citation>
    <scope>NUCLEOTIDE SEQUENCE [LARGE SCALE GENOMIC DNA]</scope>
    <source>
        <strain evidence="8 9">ATCC 51285</strain>
    </source>
</reference>
<dbReference type="PANTHER" id="PTHR30504">
    <property type="entry name" value="GLUCANS BIOSYNTHESIS PROTEIN"/>
    <property type="match status" value="1"/>
</dbReference>
<dbReference type="Gene3D" id="2.60.40.10">
    <property type="entry name" value="Immunoglobulins"/>
    <property type="match status" value="1"/>
</dbReference>
<feature type="domain" description="Glucan biosynthesis periplasmic MdoG C-terminal" evidence="7">
    <location>
        <begin position="49"/>
        <end position="523"/>
    </location>
</feature>
<organism evidence="8 9">
    <name type="scientific">Balneatrix alpica</name>
    <dbReference type="NCBI Taxonomy" id="75684"/>
    <lineage>
        <taxon>Bacteria</taxon>
        <taxon>Pseudomonadati</taxon>
        <taxon>Pseudomonadota</taxon>
        <taxon>Gammaproteobacteria</taxon>
        <taxon>Oceanospirillales</taxon>
        <taxon>Balneatrichaceae</taxon>
        <taxon>Balneatrix</taxon>
    </lineage>
</organism>
<dbReference type="Gene3D" id="2.70.98.10">
    <property type="match status" value="1"/>
</dbReference>
<dbReference type="InterPro" id="IPR011013">
    <property type="entry name" value="Gal_mutarotase_sf_dom"/>
</dbReference>
<dbReference type="InterPro" id="IPR014718">
    <property type="entry name" value="GH-type_carb-bd"/>
</dbReference>